<evidence type="ECO:0000256" key="1">
    <source>
        <dbReference type="ARBA" id="ARBA00022617"/>
    </source>
</evidence>
<keyword evidence="1 4" id="KW-0349">Heme</keyword>
<feature type="binding site" description="axial binding residue" evidence="6">
    <location>
        <position position="20"/>
    </location>
    <ligand>
        <name>heme b</name>
        <dbReference type="ChEBI" id="CHEBI:60344"/>
    </ligand>
    <ligandPart>
        <name>Fe</name>
        <dbReference type="ChEBI" id="CHEBI:18248"/>
    </ligandPart>
</feature>
<organism evidence="8 9">
    <name type="scientific">Ladona fulva</name>
    <name type="common">Scarce chaser dragonfly</name>
    <name type="synonym">Libellula fulva</name>
    <dbReference type="NCBI Taxonomy" id="123851"/>
    <lineage>
        <taxon>Eukaryota</taxon>
        <taxon>Metazoa</taxon>
        <taxon>Ecdysozoa</taxon>
        <taxon>Arthropoda</taxon>
        <taxon>Hexapoda</taxon>
        <taxon>Insecta</taxon>
        <taxon>Pterygota</taxon>
        <taxon>Palaeoptera</taxon>
        <taxon>Odonata</taxon>
        <taxon>Epiprocta</taxon>
        <taxon>Anisoptera</taxon>
        <taxon>Libelluloidea</taxon>
        <taxon>Libellulidae</taxon>
        <taxon>Ladona</taxon>
    </lineage>
</organism>
<keyword evidence="3 4" id="KW-0408">Iron</keyword>
<proteinExistence type="inferred from homology"/>
<feature type="transmembrane region" description="Helical" evidence="7">
    <location>
        <begin position="225"/>
        <end position="243"/>
    </location>
</feature>
<dbReference type="EC" id="1.14.14.18" evidence="4"/>
<dbReference type="GO" id="GO:0004392">
    <property type="term" value="F:heme oxygenase (decyclizing) activity"/>
    <property type="evidence" value="ECO:0007669"/>
    <property type="project" value="UniProtKB-UniRule"/>
</dbReference>
<dbReference type="Proteomes" id="UP000792457">
    <property type="component" value="Unassembled WGS sequence"/>
</dbReference>
<dbReference type="PANTHER" id="PTHR10720">
    <property type="entry name" value="HEME OXYGENASE"/>
    <property type="match status" value="1"/>
</dbReference>
<sequence length="244" mass="28282">MEEEQIPFTKQMRKATREIHDLSDALVNAKLAFALSDFDVWAEGLLIFYEIFRFLEEAMERHKDSALGELMVDGMKRTEAFEKDLSFYLGDDWASSYTPRESVVKYLLYLRELEKKDPDLLMAFVYHLYMGLWSGGQILRKKRMVVRTVFPFVKETLGGNDVTDFGNNSVSKFKRTMSTTMNKIADTLSPEKKAKLIHESKMVFVLNNEIIRTVRGTTQILVKKVLIFSLFIAVLCIIIAYIFK</sequence>
<dbReference type="PIRSF" id="PIRSF000343">
    <property type="entry name" value="Haem_Oase"/>
    <property type="match status" value="1"/>
</dbReference>
<comment type="similarity">
    <text evidence="4">Belongs to the heme oxygenase family.</text>
</comment>
<dbReference type="InterPro" id="IPR002051">
    <property type="entry name" value="Haem_Oase"/>
</dbReference>
<reference evidence="8" key="1">
    <citation type="submission" date="2013-04" db="EMBL/GenBank/DDBJ databases">
        <authorList>
            <person name="Qu J."/>
            <person name="Murali S.C."/>
            <person name="Bandaranaike D."/>
            <person name="Bellair M."/>
            <person name="Blankenburg K."/>
            <person name="Chao H."/>
            <person name="Dinh H."/>
            <person name="Doddapaneni H."/>
            <person name="Downs B."/>
            <person name="Dugan-Rocha S."/>
            <person name="Elkadiri S."/>
            <person name="Gnanaolivu R.D."/>
            <person name="Hernandez B."/>
            <person name="Javaid M."/>
            <person name="Jayaseelan J.C."/>
            <person name="Lee S."/>
            <person name="Li M."/>
            <person name="Ming W."/>
            <person name="Munidasa M."/>
            <person name="Muniz J."/>
            <person name="Nguyen L."/>
            <person name="Ongeri F."/>
            <person name="Osuji N."/>
            <person name="Pu L.-L."/>
            <person name="Puazo M."/>
            <person name="Qu C."/>
            <person name="Quiroz J."/>
            <person name="Raj R."/>
            <person name="Weissenberger G."/>
            <person name="Xin Y."/>
            <person name="Zou X."/>
            <person name="Han Y."/>
            <person name="Richards S."/>
            <person name="Worley K."/>
            <person name="Muzny D."/>
            <person name="Gibbs R."/>
        </authorList>
    </citation>
    <scope>NUCLEOTIDE SEQUENCE</scope>
    <source>
        <strain evidence="8">Sampled in the wild</strain>
    </source>
</reference>
<dbReference type="CDD" id="cd19165">
    <property type="entry name" value="HemeO"/>
    <property type="match status" value="1"/>
</dbReference>
<evidence type="ECO:0000313" key="8">
    <source>
        <dbReference type="EMBL" id="KAG8222830.1"/>
    </source>
</evidence>
<dbReference type="Pfam" id="PF01126">
    <property type="entry name" value="Heme_oxygenase"/>
    <property type="match status" value="1"/>
</dbReference>
<comment type="catalytic activity">
    <reaction evidence="4">
        <text>heme b + 3 reduced [NADPH--hemoprotein reductase] + 3 O2 = biliverdin IXalpha + CO + Fe(2+) + 3 oxidized [NADPH--hemoprotein reductase] + 3 H2O + H(+)</text>
        <dbReference type="Rhea" id="RHEA:21764"/>
        <dbReference type="Rhea" id="RHEA-COMP:11964"/>
        <dbReference type="Rhea" id="RHEA-COMP:11965"/>
        <dbReference type="ChEBI" id="CHEBI:15377"/>
        <dbReference type="ChEBI" id="CHEBI:15378"/>
        <dbReference type="ChEBI" id="CHEBI:15379"/>
        <dbReference type="ChEBI" id="CHEBI:17245"/>
        <dbReference type="ChEBI" id="CHEBI:29033"/>
        <dbReference type="ChEBI" id="CHEBI:57618"/>
        <dbReference type="ChEBI" id="CHEBI:57991"/>
        <dbReference type="ChEBI" id="CHEBI:58210"/>
        <dbReference type="ChEBI" id="CHEBI:60344"/>
        <dbReference type="EC" id="1.14.14.18"/>
    </reaction>
</comment>
<dbReference type="GO" id="GO:0046872">
    <property type="term" value="F:metal ion binding"/>
    <property type="evidence" value="ECO:0007669"/>
    <property type="project" value="UniProtKB-UniRule"/>
</dbReference>
<evidence type="ECO:0000256" key="4">
    <source>
        <dbReference type="PIRNR" id="PIRNR000343"/>
    </source>
</evidence>
<evidence type="ECO:0000256" key="6">
    <source>
        <dbReference type="PIRSR" id="PIRSR000343-2"/>
    </source>
</evidence>
<reference evidence="8" key="2">
    <citation type="submission" date="2017-10" db="EMBL/GenBank/DDBJ databases">
        <title>Ladona fulva Genome sequencing and assembly.</title>
        <authorList>
            <person name="Murali S."/>
            <person name="Richards S."/>
            <person name="Bandaranaike D."/>
            <person name="Bellair M."/>
            <person name="Blankenburg K."/>
            <person name="Chao H."/>
            <person name="Dinh H."/>
            <person name="Doddapaneni H."/>
            <person name="Dugan-Rocha S."/>
            <person name="Elkadiri S."/>
            <person name="Gnanaolivu R."/>
            <person name="Hernandez B."/>
            <person name="Skinner E."/>
            <person name="Javaid M."/>
            <person name="Lee S."/>
            <person name="Li M."/>
            <person name="Ming W."/>
            <person name="Munidasa M."/>
            <person name="Muniz J."/>
            <person name="Nguyen L."/>
            <person name="Hughes D."/>
            <person name="Osuji N."/>
            <person name="Pu L.-L."/>
            <person name="Puazo M."/>
            <person name="Qu C."/>
            <person name="Quiroz J."/>
            <person name="Raj R."/>
            <person name="Weissenberger G."/>
            <person name="Xin Y."/>
            <person name="Zou X."/>
            <person name="Han Y."/>
            <person name="Worley K."/>
            <person name="Muzny D."/>
            <person name="Gibbs R."/>
        </authorList>
    </citation>
    <scope>NUCLEOTIDE SEQUENCE</scope>
    <source>
        <strain evidence="8">Sampled in the wild</strain>
    </source>
</reference>
<evidence type="ECO:0000256" key="5">
    <source>
        <dbReference type="PIRSR" id="PIRSR000343-1"/>
    </source>
</evidence>
<evidence type="ECO:0000256" key="2">
    <source>
        <dbReference type="ARBA" id="ARBA00022723"/>
    </source>
</evidence>
<dbReference type="InterPro" id="IPR016084">
    <property type="entry name" value="Haem_Oase-like_multi-hlx"/>
</dbReference>
<dbReference type="InterPro" id="IPR016053">
    <property type="entry name" value="Haem_Oase-like"/>
</dbReference>
<accession>A0A8K0NSA0</accession>
<evidence type="ECO:0000256" key="3">
    <source>
        <dbReference type="ARBA" id="ARBA00023004"/>
    </source>
</evidence>
<dbReference type="SUPFAM" id="SSF48613">
    <property type="entry name" value="Heme oxygenase-like"/>
    <property type="match status" value="1"/>
</dbReference>
<dbReference type="EMBL" id="KZ308144">
    <property type="protein sequence ID" value="KAG8222830.1"/>
    <property type="molecule type" value="Genomic_DNA"/>
</dbReference>
<comment type="caution">
    <text evidence="8">The sequence shown here is derived from an EMBL/GenBank/DDBJ whole genome shotgun (WGS) entry which is preliminary data.</text>
</comment>
<evidence type="ECO:0000313" key="9">
    <source>
        <dbReference type="Proteomes" id="UP000792457"/>
    </source>
</evidence>
<dbReference type="AlphaFoldDB" id="A0A8K0NSA0"/>
<feature type="transmembrane region" description="Helical" evidence="7">
    <location>
        <begin position="120"/>
        <end position="139"/>
    </location>
</feature>
<keyword evidence="7" id="KW-0812">Transmembrane</keyword>
<feature type="binding site" evidence="5">
    <location>
        <position position="13"/>
    </location>
    <ligand>
        <name>heme b</name>
        <dbReference type="ChEBI" id="CHEBI:60344"/>
    </ligand>
</feature>
<protein>
    <recommendedName>
        <fullName evidence="4">Heme oxygenase</fullName>
        <ecNumber evidence="4">1.14.14.18</ecNumber>
    </recommendedName>
</protein>
<feature type="binding site" evidence="5">
    <location>
        <position position="126"/>
    </location>
    <ligand>
        <name>heme b</name>
        <dbReference type="ChEBI" id="CHEBI:60344"/>
    </ligand>
</feature>
<keyword evidence="2 4" id="KW-0479">Metal-binding</keyword>
<dbReference type="Gene3D" id="1.20.910.10">
    <property type="entry name" value="Heme oxygenase-like"/>
    <property type="match status" value="1"/>
</dbReference>
<keyword evidence="7" id="KW-1133">Transmembrane helix</keyword>
<evidence type="ECO:0000256" key="7">
    <source>
        <dbReference type="SAM" id="Phobius"/>
    </source>
</evidence>
<name>A0A8K0NSA0_LADFU</name>
<dbReference type="OrthoDB" id="652091at2759"/>
<gene>
    <name evidence="8" type="ORF">J437_LFUL005036</name>
</gene>
<dbReference type="PRINTS" id="PR00088">
    <property type="entry name" value="HAEMOXYGNASE"/>
</dbReference>
<keyword evidence="9" id="KW-1185">Reference proteome</keyword>
<keyword evidence="7" id="KW-0472">Membrane</keyword>
<dbReference type="GO" id="GO:0006788">
    <property type="term" value="P:heme oxidation"/>
    <property type="evidence" value="ECO:0007669"/>
    <property type="project" value="UniProtKB-UniRule"/>
</dbReference>
<dbReference type="PANTHER" id="PTHR10720:SF0">
    <property type="entry name" value="HEME OXYGENASE"/>
    <property type="match status" value="1"/>
</dbReference>